<sequence>MKFIHILFTAFCTMLAYIIGLFFFMPNNMGYGGLFLLLITPIVFGIAFAWSPILNIIVSSTKIFKNIIVYIALTIILEYITIAFAMLTLSADKQGGYNLIDFKNDVLEIFLDNTVFAFTALIAVTFGVCFLIGKQN</sequence>
<keyword evidence="1" id="KW-0812">Transmembrane</keyword>
<reference evidence="3" key="1">
    <citation type="journal article" date="2019" name="Int. J. Syst. Evol. Microbiol.">
        <title>The Global Catalogue of Microorganisms (GCM) 10K type strain sequencing project: providing services to taxonomists for standard genome sequencing and annotation.</title>
        <authorList>
            <consortium name="The Broad Institute Genomics Platform"/>
            <consortium name="The Broad Institute Genome Sequencing Center for Infectious Disease"/>
            <person name="Wu L."/>
            <person name="Ma J."/>
        </authorList>
    </citation>
    <scope>NUCLEOTIDE SEQUENCE [LARGE SCALE GENOMIC DNA]</scope>
    <source>
        <strain evidence="3">WYCCWR 13023</strain>
    </source>
</reference>
<feature type="transmembrane region" description="Helical" evidence="1">
    <location>
        <begin position="31"/>
        <end position="55"/>
    </location>
</feature>
<dbReference type="Proteomes" id="UP001595935">
    <property type="component" value="Unassembled WGS sequence"/>
</dbReference>
<feature type="transmembrane region" description="Helical" evidence="1">
    <location>
        <begin position="109"/>
        <end position="133"/>
    </location>
</feature>
<proteinExistence type="predicted"/>
<organism evidence="2 3">
    <name type="scientific">Flavobacterium branchiicola</name>
    <dbReference type="NCBI Taxonomy" id="1114875"/>
    <lineage>
        <taxon>Bacteria</taxon>
        <taxon>Pseudomonadati</taxon>
        <taxon>Bacteroidota</taxon>
        <taxon>Flavobacteriia</taxon>
        <taxon>Flavobacteriales</taxon>
        <taxon>Flavobacteriaceae</taxon>
        <taxon>Flavobacterium</taxon>
    </lineage>
</organism>
<accession>A0ABV9PAQ7</accession>
<dbReference type="RefSeq" id="WP_213256567.1">
    <property type="nucleotide sequence ID" value="NZ_JAGYWA010000002.1"/>
</dbReference>
<feature type="transmembrane region" description="Helical" evidence="1">
    <location>
        <begin position="7"/>
        <end position="25"/>
    </location>
</feature>
<keyword evidence="1" id="KW-0472">Membrane</keyword>
<keyword evidence="1" id="KW-1133">Transmembrane helix</keyword>
<name>A0ABV9PAQ7_9FLAO</name>
<gene>
    <name evidence="2" type="ORF">ACFO5S_03895</name>
</gene>
<dbReference type="EMBL" id="JBHSGV010000002">
    <property type="protein sequence ID" value="MFC4746567.1"/>
    <property type="molecule type" value="Genomic_DNA"/>
</dbReference>
<evidence type="ECO:0000313" key="3">
    <source>
        <dbReference type="Proteomes" id="UP001595935"/>
    </source>
</evidence>
<protein>
    <submittedName>
        <fullName evidence="2">Uncharacterized protein</fullName>
    </submittedName>
</protein>
<evidence type="ECO:0000256" key="1">
    <source>
        <dbReference type="SAM" id="Phobius"/>
    </source>
</evidence>
<feature type="transmembrane region" description="Helical" evidence="1">
    <location>
        <begin position="67"/>
        <end position="89"/>
    </location>
</feature>
<evidence type="ECO:0000313" key="2">
    <source>
        <dbReference type="EMBL" id="MFC4746567.1"/>
    </source>
</evidence>
<keyword evidence="3" id="KW-1185">Reference proteome</keyword>
<comment type="caution">
    <text evidence="2">The sequence shown here is derived from an EMBL/GenBank/DDBJ whole genome shotgun (WGS) entry which is preliminary data.</text>
</comment>